<keyword evidence="5 8" id="KW-0648">Protein biosynthesis</keyword>
<evidence type="ECO:0000259" key="10">
    <source>
        <dbReference type="PROSITE" id="PS51722"/>
    </source>
</evidence>
<keyword evidence="4 8" id="KW-0547">Nucleotide-binding</keyword>
<evidence type="ECO:0000256" key="9">
    <source>
        <dbReference type="RuleBase" id="RU000644"/>
    </source>
</evidence>
<reference evidence="11" key="1">
    <citation type="journal article" date="2020" name="bioRxiv">
        <title>A rank-normalized archaeal taxonomy based on genome phylogeny resolves widespread incomplete and uneven classifications.</title>
        <authorList>
            <person name="Rinke C."/>
            <person name="Chuvochina M."/>
            <person name="Mussig A.J."/>
            <person name="Chaumeil P.-A."/>
            <person name="Waite D.W."/>
            <person name="Whitman W.B."/>
            <person name="Parks D.H."/>
            <person name="Hugenholtz P."/>
        </authorList>
    </citation>
    <scope>NUCLEOTIDE SEQUENCE</scope>
    <source>
        <strain evidence="11">UBA12518</strain>
    </source>
</reference>
<evidence type="ECO:0000256" key="1">
    <source>
        <dbReference type="ARBA" id="ARBA00007733"/>
    </source>
</evidence>
<dbReference type="NCBIfam" id="TIGR00231">
    <property type="entry name" value="small_GTP"/>
    <property type="match status" value="1"/>
</dbReference>
<dbReference type="InterPro" id="IPR005225">
    <property type="entry name" value="Small_GTP-bd"/>
</dbReference>
<dbReference type="GO" id="GO:0005737">
    <property type="term" value="C:cytoplasm"/>
    <property type="evidence" value="ECO:0007669"/>
    <property type="project" value="TreeGrafter"/>
</dbReference>
<dbReference type="Gene3D" id="2.40.30.10">
    <property type="entry name" value="Translation factors"/>
    <property type="match status" value="2"/>
</dbReference>
<dbReference type="PANTHER" id="PTHR43381">
    <property type="entry name" value="TRANSLATION INITIATION FACTOR IF-2-RELATED"/>
    <property type="match status" value="1"/>
</dbReference>
<dbReference type="InterPro" id="IPR029459">
    <property type="entry name" value="EFTU-type"/>
</dbReference>
<dbReference type="Gene3D" id="3.40.50.300">
    <property type="entry name" value="P-loop containing nucleotide triphosphate hydrolases"/>
    <property type="match status" value="1"/>
</dbReference>
<dbReference type="NCBIfam" id="NF011418">
    <property type="entry name" value="PRK14845.1"/>
    <property type="match status" value="1"/>
</dbReference>
<feature type="binding site" evidence="8">
    <location>
        <begin position="17"/>
        <end position="24"/>
    </location>
    <ligand>
        <name>GTP</name>
        <dbReference type="ChEBI" id="CHEBI:37565"/>
    </ligand>
</feature>
<comment type="similarity">
    <text evidence="1 8 9">Belongs to the TRAFAC class translation factor GTPase superfamily. Classic translation factor GTPase family. IF-2 subfamily.</text>
</comment>
<dbReference type="InterPro" id="IPR004544">
    <property type="entry name" value="TF_aIF-2_arc"/>
</dbReference>
<dbReference type="InterPro" id="IPR009000">
    <property type="entry name" value="Transl_B-barrel_sf"/>
</dbReference>
<proteinExistence type="inferred from homology"/>
<organism evidence="11 12">
    <name type="scientific">Methermicoccus shengliensis</name>
    <dbReference type="NCBI Taxonomy" id="660064"/>
    <lineage>
        <taxon>Archaea</taxon>
        <taxon>Methanobacteriati</taxon>
        <taxon>Methanobacteriota</taxon>
        <taxon>Stenosarchaea group</taxon>
        <taxon>Methanomicrobia</taxon>
        <taxon>Methanosarcinales</taxon>
        <taxon>Methermicoccaceae</taxon>
        <taxon>Methermicoccus</taxon>
    </lineage>
</organism>
<evidence type="ECO:0000313" key="11">
    <source>
        <dbReference type="EMBL" id="HIH69997.1"/>
    </source>
</evidence>
<dbReference type="CDD" id="cd03703">
    <property type="entry name" value="aeIF5B_II"/>
    <property type="match status" value="1"/>
</dbReference>
<comment type="function">
    <text evidence="7 8 9">Function in general translation initiation by promoting the binding of the formylmethionine-tRNA to ribosomes. Seems to function along with eIF-2.</text>
</comment>
<dbReference type="HAMAP" id="MF_00100_A">
    <property type="entry name" value="IF_2_A"/>
    <property type="match status" value="1"/>
</dbReference>
<dbReference type="EMBL" id="DUIH01000017">
    <property type="protein sequence ID" value="HIH69997.1"/>
    <property type="molecule type" value="Genomic_DNA"/>
</dbReference>
<keyword evidence="3 8" id="KW-0396">Initiation factor</keyword>
<sequence length="590" mass="64971">MSEANEQLRTPIVCVLGHVDHGKTTFLDRIRGTSVVSKEPGAITQHIGATEVPTSTIQRMCSEFPAQHFRLPGLLFIDTPGHHSFMSLRRRGGTLADLALLVVDITEGFKPQTIESLTILKQCKTPFVVALNKIDRINGWLSHPDVPFVRSYAEQSEHVQRRLDEAVYSIVGSLYEHGFSADRYDRIRDFTRNVALVPMSAKTGEGIADVLMVLMGLAQKFLEDSLRISVSGPGVGTVLEVREERGFGITADAILYDGVLSTGDTVVLGGSQGPVLTRVRALLKPRPLRETRTEHKFRKVKRVVAAAGIKLVAPGLEDVVAGSPLRVVEGDVEHARQQVLCEMQQTELSVDAEGVVVKADTLGSLEAVVGELRKMGIPVREACVGDISKRDVVEAAVAPDPLHAVVLGFNVGVLPDVREEAERTDVKLITSNVIYRLTEEYEEWANTQREMLEKSRSQAIVKPAKLMLLPDCVFRQSKPAVVGVRVLSGTLRGSVPLLRADGNRAGTLKSMQKRGESVHEARQGDELAISIEGVTVGRQIKEGDVLYVDVPEQHAKLLEQEIAHLLTQDERDALEEFLEIKRRDDPFWGR</sequence>
<evidence type="ECO:0000256" key="3">
    <source>
        <dbReference type="ARBA" id="ARBA00022540"/>
    </source>
</evidence>
<evidence type="ECO:0000256" key="5">
    <source>
        <dbReference type="ARBA" id="ARBA00022917"/>
    </source>
</evidence>
<dbReference type="SUPFAM" id="SSF52156">
    <property type="entry name" value="Initiation factor IF2/eIF5b, domain 3"/>
    <property type="match status" value="1"/>
</dbReference>
<feature type="domain" description="Tr-type G" evidence="10">
    <location>
        <begin position="8"/>
        <end position="223"/>
    </location>
</feature>
<dbReference type="CDD" id="cd16266">
    <property type="entry name" value="IF2_aeIF5B_IV"/>
    <property type="match status" value="1"/>
</dbReference>
<evidence type="ECO:0000256" key="7">
    <source>
        <dbReference type="ARBA" id="ARBA00024852"/>
    </source>
</evidence>
<dbReference type="InterPro" id="IPR023115">
    <property type="entry name" value="TIF_IF2_dom3"/>
</dbReference>
<name>A0A832RV80_9EURY</name>
<dbReference type="PRINTS" id="PR00315">
    <property type="entry name" value="ELONGATNFCT"/>
</dbReference>
<dbReference type="Proteomes" id="UP000600363">
    <property type="component" value="Unassembled WGS sequence"/>
</dbReference>
<evidence type="ECO:0000256" key="6">
    <source>
        <dbReference type="ARBA" id="ARBA00023134"/>
    </source>
</evidence>
<evidence type="ECO:0000256" key="8">
    <source>
        <dbReference type="HAMAP-Rule" id="MF_00100"/>
    </source>
</evidence>
<evidence type="ECO:0000256" key="4">
    <source>
        <dbReference type="ARBA" id="ARBA00022741"/>
    </source>
</evidence>
<dbReference type="SUPFAM" id="SSF52540">
    <property type="entry name" value="P-loop containing nucleoside triphosphate hydrolases"/>
    <property type="match status" value="1"/>
</dbReference>
<protein>
    <recommendedName>
        <fullName evidence="2 8">Probable translation initiation factor IF-2</fullName>
    </recommendedName>
</protein>
<dbReference type="GO" id="GO:0003743">
    <property type="term" value="F:translation initiation factor activity"/>
    <property type="evidence" value="ECO:0007669"/>
    <property type="project" value="UniProtKB-UniRule"/>
</dbReference>
<dbReference type="Gene3D" id="3.40.50.10050">
    <property type="entry name" value="Translation initiation factor IF- 2, domain 3"/>
    <property type="match status" value="1"/>
</dbReference>
<feature type="binding site" evidence="8">
    <location>
        <begin position="78"/>
        <end position="82"/>
    </location>
    <ligand>
        <name>GTP</name>
        <dbReference type="ChEBI" id="CHEBI:37565"/>
    </ligand>
</feature>
<comment type="caution">
    <text evidence="11">The sequence shown here is derived from an EMBL/GenBank/DDBJ whole genome shotgun (WGS) entry which is preliminary data.</text>
</comment>
<dbReference type="Pfam" id="PF00009">
    <property type="entry name" value="GTP_EFTU"/>
    <property type="match status" value="1"/>
</dbReference>
<dbReference type="GO" id="GO:0003924">
    <property type="term" value="F:GTPase activity"/>
    <property type="evidence" value="ECO:0007669"/>
    <property type="project" value="UniProtKB-UniRule"/>
</dbReference>
<evidence type="ECO:0000313" key="12">
    <source>
        <dbReference type="Proteomes" id="UP000600363"/>
    </source>
</evidence>
<evidence type="ECO:0000256" key="2">
    <source>
        <dbReference type="ARBA" id="ARBA00020166"/>
    </source>
</evidence>
<dbReference type="InterPro" id="IPR000795">
    <property type="entry name" value="T_Tr_GTP-bd_dom"/>
</dbReference>
<dbReference type="NCBIfam" id="NF003078">
    <property type="entry name" value="PRK04004.1"/>
    <property type="match status" value="1"/>
</dbReference>
<dbReference type="PANTHER" id="PTHR43381:SF4">
    <property type="entry name" value="EUKARYOTIC TRANSLATION INITIATION FACTOR 5B"/>
    <property type="match status" value="1"/>
</dbReference>
<dbReference type="Pfam" id="PF14578">
    <property type="entry name" value="GTP_EFTU_D4"/>
    <property type="match status" value="1"/>
</dbReference>
<dbReference type="RefSeq" id="WP_042686126.1">
    <property type="nucleotide sequence ID" value="NZ_DUIH01000017.1"/>
</dbReference>
<dbReference type="AlphaFoldDB" id="A0A832RV80"/>
<gene>
    <name evidence="8 11" type="primary">infB</name>
    <name evidence="11" type="ORF">HA299_05245</name>
</gene>
<accession>A0A832RV80</accession>
<dbReference type="SUPFAM" id="SSF50447">
    <property type="entry name" value="Translation proteins"/>
    <property type="match status" value="1"/>
</dbReference>
<dbReference type="NCBIfam" id="TIGR00491">
    <property type="entry name" value="aIF-2"/>
    <property type="match status" value="1"/>
</dbReference>
<dbReference type="GO" id="GO:0005525">
    <property type="term" value="F:GTP binding"/>
    <property type="evidence" value="ECO:0007669"/>
    <property type="project" value="UniProtKB-KW"/>
</dbReference>
<dbReference type="InterPro" id="IPR027417">
    <property type="entry name" value="P-loop_NTPase"/>
</dbReference>
<dbReference type="InterPro" id="IPR015760">
    <property type="entry name" value="TIF_IF2"/>
</dbReference>
<dbReference type="PROSITE" id="PS51722">
    <property type="entry name" value="G_TR_2"/>
    <property type="match status" value="1"/>
</dbReference>
<dbReference type="CDD" id="cd01887">
    <property type="entry name" value="IF2_eIF5B"/>
    <property type="match status" value="1"/>
</dbReference>
<feature type="binding site" evidence="8">
    <location>
        <begin position="132"/>
        <end position="135"/>
    </location>
    <ligand>
        <name>GTP</name>
        <dbReference type="ChEBI" id="CHEBI:37565"/>
    </ligand>
</feature>
<keyword evidence="6 8" id="KW-0342">GTP-binding</keyword>
<dbReference type="InterPro" id="IPR036925">
    <property type="entry name" value="TIF_IF2_dom3_sf"/>
</dbReference>
<dbReference type="Pfam" id="PF11987">
    <property type="entry name" value="IF-2"/>
    <property type="match status" value="1"/>
</dbReference>
<dbReference type="FunFam" id="3.40.50.10050:FF:000001">
    <property type="entry name" value="Translation initiation factor IF-2"/>
    <property type="match status" value="1"/>
</dbReference>
<dbReference type="FunFam" id="3.40.50.300:FF:000112">
    <property type="entry name" value="Eukaryotic translation initiation factor 5B"/>
    <property type="match status" value="1"/>
</dbReference>